<dbReference type="Pfam" id="PF00072">
    <property type="entry name" value="Response_reg"/>
    <property type="match status" value="1"/>
</dbReference>
<feature type="transmembrane region" description="Helical" evidence="8">
    <location>
        <begin position="9"/>
        <end position="30"/>
    </location>
</feature>
<reference evidence="14 15" key="1">
    <citation type="submission" date="2022-05" db="EMBL/GenBank/DDBJ databases">
        <authorList>
            <person name="Park J.-S."/>
        </authorList>
    </citation>
    <scope>NUCLEOTIDE SEQUENCE [LARGE SCALE GENOMIC DNA]</scope>
    <source>
        <strain evidence="14 15">2012CJ34-2</strain>
    </source>
</reference>
<dbReference type="Gene3D" id="3.30.565.10">
    <property type="entry name" value="Histidine kinase-like ATPase, C-terminal domain"/>
    <property type="match status" value="1"/>
</dbReference>
<feature type="domain" description="PAS" evidence="11">
    <location>
        <begin position="374"/>
        <end position="429"/>
    </location>
</feature>
<evidence type="ECO:0000259" key="12">
    <source>
        <dbReference type="PROSITE" id="PS50113"/>
    </source>
</evidence>
<dbReference type="Proteomes" id="UP001203338">
    <property type="component" value="Unassembled WGS sequence"/>
</dbReference>
<evidence type="ECO:0000313" key="15">
    <source>
        <dbReference type="Proteomes" id="UP001203338"/>
    </source>
</evidence>
<dbReference type="SUPFAM" id="SSF55785">
    <property type="entry name" value="PYP-like sensor domain (PAS domain)"/>
    <property type="match status" value="2"/>
</dbReference>
<keyword evidence="8" id="KW-0812">Transmembrane</keyword>
<dbReference type="InterPro" id="IPR005467">
    <property type="entry name" value="His_kinase_dom"/>
</dbReference>
<dbReference type="SMART" id="SM00387">
    <property type="entry name" value="HATPase_c"/>
    <property type="match status" value="1"/>
</dbReference>
<organism evidence="14 15">
    <name type="scientific">Parendozoicomonas callyspongiae</name>
    <dbReference type="NCBI Taxonomy" id="2942213"/>
    <lineage>
        <taxon>Bacteria</taxon>
        <taxon>Pseudomonadati</taxon>
        <taxon>Pseudomonadota</taxon>
        <taxon>Gammaproteobacteria</taxon>
        <taxon>Oceanospirillales</taxon>
        <taxon>Endozoicomonadaceae</taxon>
        <taxon>Parendozoicomonas</taxon>
    </lineage>
</organism>
<keyword evidence="8" id="KW-1133">Transmembrane helix</keyword>
<feature type="domain" description="Histidine kinase" evidence="9">
    <location>
        <begin position="620"/>
        <end position="835"/>
    </location>
</feature>
<feature type="domain" description="HAMP" evidence="13">
    <location>
        <begin position="299"/>
        <end position="351"/>
    </location>
</feature>
<dbReference type="CDD" id="cd00130">
    <property type="entry name" value="PAS"/>
    <property type="match status" value="2"/>
</dbReference>
<dbReference type="SMART" id="SM00388">
    <property type="entry name" value="HisKA"/>
    <property type="match status" value="1"/>
</dbReference>
<evidence type="ECO:0000259" key="9">
    <source>
        <dbReference type="PROSITE" id="PS50109"/>
    </source>
</evidence>
<dbReference type="Gene3D" id="6.10.340.10">
    <property type="match status" value="1"/>
</dbReference>
<dbReference type="Pfam" id="PF02518">
    <property type="entry name" value="HATPase_c"/>
    <property type="match status" value="1"/>
</dbReference>
<keyword evidence="4 7" id="KW-0597">Phosphoprotein</keyword>
<comment type="subcellular location">
    <subcellularLocation>
        <location evidence="2">Membrane</location>
    </subcellularLocation>
</comment>
<evidence type="ECO:0000256" key="7">
    <source>
        <dbReference type="PROSITE-ProRule" id="PRU00169"/>
    </source>
</evidence>
<evidence type="ECO:0000256" key="6">
    <source>
        <dbReference type="ARBA" id="ARBA00022777"/>
    </source>
</evidence>
<dbReference type="SUPFAM" id="SSF52172">
    <property type="entry name" value="CheY-like"/>
    <property type="match status" value="1"/>
</dbReference>
<comment type="caution">
    <text evidence="14">The sequence shown here is derived from an EMBL/GenBank/DDBJ whole genome shotgun (WGS) entry which is preliminary data.</text>
</comment>
<protein>
    <recommendedName>
        <fullName evidence="3">histidine kinase</fullName>
        <ecNumber evidence="3">2.7.13.3</ecNumber>
    </recommendedName>
</protein>
<dbReference type="PROSITE" id="PS50110">
    <property type="entry name" value="RESPONSE_REGULATORY"/>
    <property type="match status" value="1"/>
</dbReference>
<dbReference type="InterPro" id="IPR003594">
    <property type="entry name" value="HATPase_dom"/>
</dbReference>
<dbReference type="InterPro" id="IPR011006">
    <property type="entry name" value="CheY-like_superfamily"/>
</dbReference>
<dbReference type="SMART" id="SM00448">
    <property type="entry name" value="REC"/>
    <property type="match status" value="1"/>
</dbReference>
<dbReference type="InterPro" id="IPR001610">
    <property type="entry name" value="PAC"/>
</dbReference>
<dbReference type="PROSITE" id="PS50113">
    <property type="entry name" value="PAC"/>
    <property type="match status" value="1"/>
</dbReference>
<dbReference type="NCBIfam" id="TIGR00229">
    <property type="entry name" value="sensory_box"/>
    <property type="match status" value="2"/>
</dbReference>
<dbReference type="Gene3D" id="1.10.287.130">
    <property type="match status" value="1"/>
</dbReference>
<feature type="modified residue" description="4-aspartylphosphate" evidence="7">
    <location>
        <position position="912"/>
    </location>
</feature>
<evidence type="ECO:0000256" key="2">
    <source>
        <dbReference type="ARBA" id="ARBA00004370"/>
    </source>
</evidence>
<dbReference type="InterPro" id="IPR001789">
    <property type="entry name" value="Sig_transdc_resp-reg_receiver"/>
</dbReference>
<dbReference type="InterPro" id="IPR036097">
    <property type="entry name" value="HisK_dim/P_sf"/>
</dbReference>
<dbReference type="InterPro" id="IPR035965">
    <property type="entry name" value="PAS-like_dom_sf"/>
</dbReference>
<dbReference type="Pfam" id="PF00512">
    <property type="entry name" value="HisKA"/>
    <property type="match status" value="1"/>
</dbReference>
<keyword evidence="15" id="KW-1185">Reference proteome</keyword>
<dbReference type="InterPro" id="IPR000700">
    <property type="entry name" value="PAS-assoc_C"/>
</dbReference>
<feature type="transmembrane region" description="Helical" evidence="8">
    <location>
        <begin position="275"/>
        <end position="295"/>
    </location>
</feature>
<comment type="catalytic activity">
    <reaction evidence="1">
        <text>ATP + protein L-histidine = ADP + protein N-phospho-L-histidine.</text>
        <dbReference type="EC" id="2.7.13.3"/>
    </reaction>
</comment>
<dbReference type="Pfam" id="PF00672">
    <property type="entry name" value="HAMP"/>
    <property type="match status" value="1"/>
</dbReference>
<dbReference type="PRINTS" id="PR00344">
    <property type="entry name" value="BCTRLSENSOR"/>
</dbReference>
<dbReference type="InterPro" id="IPR003660">
    <property type="entry name" value="HAMP_dom"/>
</dbReference>
<dbReference type="Pfam" id="PF00989">
    <property type="entry name" value="PAS"/>
    <property type="match status" value="2"/>
</dbReference>
<evidence type="ECO:0000256" key="5">
    <source>
        <dbReference type="ARBA" id="ARBA00022679"/>
    </source>
</evidence>
<feature type="domain" description="Response regulatory" evidence="10">
    <location>
        <begin position="863"/>
        <end position="977"/>
    </location>
</feature>
<dbReference type="SUPFAM" id="SSF47384">
    <property type="entry name" value="Homodimeric domain of signal transducing histidine kinase"/>
    <property type="match status" value="1"/>
</dbReference>
<dbReference type="SMART" id="SM00086">
    <property type="entry name" value="PAC"/>
    <property type="match status" value="2"/>
</dbReference>
<dbReference type="SMART" id="SM00091">
    <property type="entry name" value="PAS"/>
    <property type="match status" value="2"/>
</dbReference>
<keyword evidence="5" id="KW-0808">Transferase</keyword>
<accession>A0ABT0PFB9</accession>
<dbReference type="PROSITE" id="PS50885">
    <property type="entry name" value="HAMP"/>
    <property type="match status" value="1"/>
</dbReference>
<dbReference type="InterPro" id="IPR004358">
    <property type="entry name" value="Sig_transdc_His_kin-like_C"/>
</dbReference>
<evidence type="ECO:0000256" key="8">
    <source>
        <dbReference type="SAM" id="Phobius"/>
    </source>
</evidence>
<dbReference type="SUPFAM" id="SSF55874">
    <property type="entry name" value="ATPase domain of HSP90 chaperone/DNA topoisomerase II/histidine kinase"/>
    <property type="match status" value="1"/>
</dbReference>
<dbReference type="PANTHER" id="PTHR43047">
    <property type="entry name" value="TWO-COMPONENT HISTIDINE PROTEIN KINASE"/>
    <property type="match status" value="1"/>
</dbReference>
<name>A0ABT0PFB9_9GAMM</name>
<dbReference type="CDD" id="cd16922">
    <property type="entry name" value="HATPase_EvgS-ArcB-TorS-like"/>
    <property type="match status" value="1"/>
</dbReference>
<dbReference type="SMART" id="SM00304">
    <property type="entry name" value="HAMP"/>
    <property type="match status" value="1"/>
</dbReference>
<sequence>MWQSIRNKVVLFTIIPITLLYSVIFAIHIIDSLKVSKSSVEEFMEQQAGHYAGLLDNQLRFIESFGDFLSYNLKNETPGSEDFFELITGSLKDNRVLHAILVGASDKGLIYRYEDDSLQKYEWQNYQQGIFSENQWGWSLPFDDPKTGQQVVTYRVPGADNLFFIVLVSSFIDLLQQDNPRKLRFAIVDREGRFVHSDMRSTKPDKSLYETAERINSASLKELLNGPVHDGKRGVATIFFRDWPSWYFTSPITQSGWILLTHIRETKALASVRQAALNSALMLFAALLVVSAVLLKISGFITRPLVRLARAVDHLGDGHWHLPFAHKSDDETGRLARSISAMAIRLEERDEALRELRASNISRIAECLRGHYFYYILDDRGKVTFVSSSVAQILGYSPQEFMEKIADMFSGKMEHRDIRRVINTVLHGELQDEAIQIEFPHQNGSVRTIEIINVPVIEPGGRISGIEGMGHDVTELISDTKKFRGLLESAPDAIVITDRDELITMVNARTEDMFGYKRQELLGRPLAMLGKKRAGFLLPRERDFLHEGSTQFGFETVCRRQDSSCFPAEVTSNPLEVEGGTLITIAVRDISDRKDTEKDLRLARDRARAADQAKSQFLSNMSHELRTPLNGILGHVQLLLRTEILGKSQRDSLETVEDCGQHLLMIINDILDLTKIETTGAQVQFQPVRLRPVLDKVCRMLRPRAERKGLYLALEVDEKLPSVILMDATKLRQVLINLMGNAVKFTSHGKVQLKVLANGDQVVYIVSDTGIGIEQDEQDRIFAPFQQIEYPDHPGGTGLGLAISQRLVTALGGALKVASSPGFGSRFYFSLPLRKAVLNEDVEASAASLDARCMRLLPGESGRVLVADDSRINREMLVRLLEDAGFETLEAVNGLDALNSIHKHQPDLVLLDIRMPVMNGMETVQKLRRQGNPIPVIAVTASVDPAQRERFETLGFDGYVGKPFQVDDLFRKIESVLNIHFVWKEGKGSKDFDLQLGDPPPHLKPLLKSLQEAAEVGDIDRIRHLASVLQEDPACEQFVPALEDLCRTFAFDRLEHFCRGAVKLPKDCEISDDTQKKPDKE</sequence>
<feature type="domain" description="PAS" evidence="11">
    <location>
        <begin position="479"/>
        <end position="524"/>
    </location>
</feature>
<evidence type="ECO:0000256" key="1">
    <source>
        <dbReference type="ARBA" id="ARBA00000085"/>
    </source>
</evidence>
<dbReference type="PROSITE" id="PS50112">
    <property type="entry name" value="PAS"/>
    <property type="match status" value="2"/>
</dbReference>
<evidence type="ECO:0000259" key="11">
    <source>
        <dbReference type="PROSITE" id="PS50112"/>
    </source>
</evidence>
<evidence type="ECO:0000259" key="13">
    <source>
        <dbReference type="PROSITE" id="PS50885"/>
    </source>
</evidence>
<dbReference type="InterPro" id="IPR036890">
    <property type="entry name" value="HATPase_C_sf"/>
</dbReference>
<dbReference type="InterPro" id="IPR000014">
    <property type="entry name" value="PAS"/>
</dbReference>
<dbReference type="CDD" id="cd06225">
    <property type="entry name" value="HAMP"/>
    <property type="match status" value="1"/>
</dbReference>
<dbReference type="SUPFAM" id="SSF158472">
    <property type="entry name" value="HAMP domain-like"/>
    <property type="match status" value="1"/>
</dbReference>
<dbReference type="EC" id="2.7.13.3" evidence="3"/>
<dbReference type="Gene3D" id="3.40.50.2300">
    <property type="match status" value="1"/>
</dbReference>
<dbReference type="CDD" id="cd17546">
    <property type="entry name" value="REC_hyHK_CKI1_RcsC-like"/>
    <property type="match status" value="1"/>
</dbReference>
<dbReference type="PROSITE" id="PS50109">
    <property type="entry name" value="HIS_KIN"/>
    <property type="match status" value="1"/>
</dbReference>
<evidence type="ECO:0000313" key="14">
    <source>
        <dbReference type="EMBL" id="MCL6270074.1"/>
    </source>
</evidence>
<proteinExistence type="predicted"/>
<evidence type="ECO:0000259" key="10">
    <source>
        <dbReference type="PROSITE" id="PS50110"/>
    </source>
</evidence>
<evidence type="ECO:0000256" key="4">
    <source>
        <dbReference type="ARBA" id="ARBA00022553"/>
    </source>
</evidence>
<dbReference type="InterPro" id="IPR003661">
    <property type="entry name" value="HisK_dim/P_dom"/>
</dbReference>
<dbReference type="InterPro" id="IPR013767">
    <property type="entry name" value="PAS_fold"/>
</dbReference>
<evidence type="ECO:0000256" key="3">
    <source>
        <dbReference type="ARBA" id="ARBA00012438"/>
    </source>
</evidence>
<dbReference type="CDD" id="cd00082">
    <property type="entry name" value="HisKA"/>
    <property type="match status" value="1"/>
</dbReference>
<dbReference type="Gene3D" id="3.30.450.20">
    <property type="entry name" value="PAS domain"/>
    <property type="match status" value="2"/>
</dbReference>
<gene>
    <name evidence="14" type="ORF">M3P05_09030</name>
</gene>
<dbReference type="RefSeq" id="WP_249699222.1">
    <property type="nucleotide sequence ID" value="NZ_JAMFLX010000010.1"/>
</dbReference>
<feature type="domain" description="PAC" evidence="12">
    <location>
        <begin position="433"/>
        <end position="485"/>
    </location>
</feature>
<dbReference type="EMBL" id="JAMFLX010000010">
    <property type="protein sequence ID" value="MCL6270074.1"/>
    <property type="molecule type" value="Genomic_DNA"/>
</dbReference>
<keyword evidence="6" id="KW-0418">Kinase</keyword>
<keyword evidence="8" id="KW-0472">Membrane</keyword>